<dbReference type="EMBL" id="CAFBQV010000196">
    <property type="protein sequence ID" value="CAB5066992.1"/>
    <property type="molecule type" value="Genomic_DNA"/>
</dbReference>
<reference evidence="1" key="1">
    <citation type="submission" date="2020-05" db="EMBL/GenBank/DDBJ databases">
        <authorList>
            <person name="Chiriac C."/>
            <person name="Salcher M."/>
            <person name="Ghai R."/>
            <person name="Kavagutti S V."/>
        </authorList>
    </citation>
    <scope>NUCLEOTIDE SEQUENCE</scope>
</reference>
<dbReference type="AlphaFoldDB" id="A0A6J7UP22"/>
<sequence>MVSTDVVLISPKATTPIALITMFSAPCLETTSSTTAVADSGERKSATMWFGSVLGVRETVVTMHPRLRNSVEIARPSPPVPPATSATFCAKSNASAIFKITAQIMAQIAARR</sequence>
<protein>
    <submittedName>
        <fullName evidence="1">Unannotated protein</fullName>
    </submittedName>
</protein>
<proteinExistence type="predicted"/>
<gene>
    <name evidence="1" type="ORF">UFOPK4345_01118</name>
</gene>
<accession>A0A6J7UP22</accession>
<evidence type="ECO:0000313" key="1">
    <source>
        <dbReference type="EMBL" id="CAB5066992.1"/>
    </source>
</evidence>
<name>A0A6J7UP22_9ZZZZ</name>
<organism evidence="1">
    <name type="scientific">freshwater metagenome</name>
    <dbReference type="NCBI Taxonomy" id="449393"/>
    <lineage>
        <taxon>unclassified sequences</taxon>
        <taxon>metagenomes</taxon>
        <taxon>ecological metagenomes</taxon>
    </lineage>
</organism>